<evidence type="ECO:0000313" key="15">
    <source>
        <dbReference type="EMBL" id="EEO30406.1"/>
    </source>
</evidence>
<dbReference type="GO" id="GO:0005886">
    <property type="term" value="C:plasma membrane"/>
    <property type="evidence" value="ECO:0007669"/>
    <property type="project" value="UniProtKB-SubCell"/>
</dbReference>
<comment type="subcellular location">
    <subcellularLocation>
        <location evidence="1">Cell membrane</location>
        <topology evidence="1">Multi-pass membrane protein</topology>
    </subcellularLocation>
</comment>
<dbReference type="Pfam" id="PF08447">
    <property type="entry name" value="PAS_3"/>
    <property type="match status" value="1"/>
</dbReference>
<accession>C3XB30</accession>
<keyword evidence="5 12" id="KW-0812">Transmembrane</keyword>
<reference evidence="15 16" key="1">
    <citation type="submission" date="2009-02" db="EMBL/GenBank/DDBJ databases">
        <title>The Genome Sequence of Oxalobacter formigenes OXCC13.</title>
        <authorList>
            <consortium name="The Broad Institute Genome Sequencing Platform"/>
            <person name="Ward D."/>
            <person name="Young S.K."/>
            <person name="Kodira C.D."/>
            <person name="Zeng Q."/>
            <person name="Koehrsen M."/>
            <person name="Alvarado L."/>
            <person name="Berlin A."/>
            <person name="Borenstein D."/>
            <person name="Chen Z."/>
            <person name="Engels R."/>
            <person name="Freedman E."/>
            <person name="Gellesch M."/>
            <person name="Goldberg J."/>
            <person name="Griggs A."/>
            <person name="Gujja S."/>
            <person name="Heiman D."/>
            <person name="Hepburn T."/>
            <person name="Howarth C."/>
            <person name="Jen D."/>
            <person name="Larson L."/>
            <person name="Lewis B."/>
            <person name="Mehta T."/>
            <person name="Park D."/>
            <person name="Pearson M."/>
            <person name="Roberts A."/>
            <person name="Saif S."/>
            <person name="Shea T."/>
            <person name="Shenoy N."/>
            <person name="Sisk P."/>
            <person name="Stolte C."/>
            <person name="Sykes S."/>
            <person name="Walk T."/>
            <person name="White J."/>
            <person name="Yandava C."/>
            <person name="Allison M.J."/>
            <person name="Lander E."/>
            <person name="Nusbaum C."/>
            <person name="Galagan J."/>
            <person name="Birren B."/>
        </authorList>
    </citation>
    <scope>NUCLEOTIDE SEQUENCE [LARGE SCALE GENOMIC DNA]</scope>
    <source>
        <strain evidence="15 16">OXCC13</strain>
    </source>
</reference>
<evidence type="ECO:0000256" key="10">
    <source>
        <dbReference type="ARBA" id="ARBA00023012"/>
    </source>
</evidence>
<dbReference type="OrthoDB" id="9813903at2"/>
<dbReference type="Gene3D" id="3.30.450.20">
    <property type="entry name" value="PAS domain"/>
    <property type="match status" value="2"/>
</dbReference>
<evidence type="ECO:0000256" key="4">
    <source>
        <dbReference type="ARBA" id="ARBA00022679"/>
    </source>
</evidence>
<dbReference type="InterPro" id="IPR029151">
    <property type="entry name" value="Sensor-like_sf"/>
</dbReference>
<organism evidence="15 16">
    <name type="scientific">Oxalobacter formigenes OXCC13</name>
    <dbReference type="NCBI Taxonomy" id="556269"/>
    <lineage>
        <taxon>Bacteria</taxon>
        <taxon>Pseudomonadati</taxon>
        <taxon>Pseudomonadota</taxon>
        <taxon>Betaproteobacteria</taxon>
        <taxon>Burkholderiales</taxon>
        <taxon>Oxalobacteraceae</taxon>
        <taxon>Oxalobacter</taxon>
    </lineage>
</organism>
<feature type="transmembrane region" description="Helical" evidence="12">
    <location>
        <begin position="294"/>
        <end position="316"/>
    </location>
</feature>
<dbReference type="SUPFAM" id="SSF103190">
    <property type="entry name" value="Sensory domain-like"/>
    <property type="match status" value="1"/>
</dbReference>
<dbReference type="SMART" id="SM00091">
    <property type="entry name" value="PAS"/>
    <property type="match status" value="1"/>
</dbReference>
<proteinExistence type="predicted"/>
<dbReference type="InterPro" id="IPR033479">
    <property type="entry name" value="dCache_1"/>
</dbReference>
<dbReference type="EMBL" id="GG658170">
    <property type="protein sequence ID" value="EEO30406.1"/>
    <property type="molecule type" value="Genomic_DNA"/>
</dbReference>
<dbReference type="eggNOG" id="COG3706">
    <property type="taxonomic scope" value="Bacteria"/>
</dbReference>
<keyword evidence="11 12" id="KW-0472">Membrane</keyword>
<evidence type="ECO:0000256" key="8">
    <source>
        <dbReference type="ARBA" id="ARBA00022840"/>
    </source>
</evidence>
<dbReference type="Proteomes" id="UP000005089">
    <property type="component" value="Unassembled WGS sequence"/>
</dbReference>
<sequence>MRKHSLLKTNILVCTIILIGFFITAIVSYRSNIGVFEKDVEHVSTLATEGINSQIESIFSRPVSVSLTMANDHLLKSFLTEEIKHPGNRAYITKMQAYLDAYRKKYNYDSVFLVSTRTRHYYHFSGLNRTLYEGHPENVWYYNFLKNDEEYSLNIDNDEATDDSITVFVNCKIRDANGFILGVVGVGFKVDSLQKLLHNYDEQFNVEATLINEKGYIEVSSLKNGHEPVNFFAGDALAKFKERILETSEKPQTFWYSHDNRDGYVVTQYIPELKWHLVVENDVSAIRSKFREQIAWGFFIICGVIALVLFAITSLIKKYNAQIVKLTVSQETEYHRLLHNATEELYENIYEMDISRNRAGGETTRRYFESLGIGADGSYNQALEAFSRKIREEYVEGYLDTFHSTHVLDAFEKGIHNLSYDFLCTDDGSNYHWMRISAQIFFWHSDQSVRMITYRKNIDTEKRRELGLLEETLKDSMTGLYNKRATEQLIAEEIENGKGTDRKHAYLIIDIDRFKTINDQYGHAFGDEIISEFTAELKSQFRNDDIVGRIGGDEFAVLMKNVDQTDNIREKLDRICAKFARKEFGKNRKFHLTASIGTALFPEQGTSYRELYEKADQALYFSKTHGRGRFTIFGEEVSVSDTSRIDQRDMEALLHNATDGIAKLACIDNLSLLYFNDKFAELTGAPDKMLSSLHFSGWSLIHPDDKEKVQQAIVRAMPEKTPFTLFIRLRHYPDGHSIPVRISGWFADELYENRYPLFYTVVTDLSDVKS</sequence>
<evidence type="ECO:0000256" key="3">
    <source>
        <dbReference type="ARBA" id="ARBA00022553"/>
    </source>
</evidence>
<dbReference type="eggNOG" id="COG2199">
    <property type="taxonomic scope" value="Bacteria"/>
</dbReference>
<dbReference type="InterPro" id="IPR052163">
    <property type="entry name" value="DGC-Regulatory_Protein"/>
</dbReference>
<dbReference type="STRING" id="847.BRW83_0670"/>
<evidence type="ECO:0000256" key="5">
    <source>
        <dbReference type="ARBA" id="ARBA00022692"/>
    </source>
</evidence>
<evidence type="ECO:0000256" key="11">
    <source>
        <dbReference type="ARBA" id="ARBA00023136"/>
    </source>
</evidence>
<dbReference type="CDD" id="cd01949">
    <property type="entry name" value="GGDEF"/>
    <property type="match status" value="1"/>
</dbReference>
<feature type="domain" description="PAS" evidence="13">
    <location>
        <begin position="646"/>
        <end position="720"/>
    </location>
</feature>
<dbReference type="AlphaFoldDB" id="C3XB30"/>
<dbReference type="HOGENOM" id="CLU_029518_0_0_4"/>
<keyword evidence="10" id="KW-0902">Two-component regulatory system</keyword>
<feature type="domain" description="GGDEF" evidence="14">
    <location>
        <begin position="502"/>
        <end position="635"/>
    </location>
</feature>
<evidence type="ECO:0000256" key="9">
    <source>
        <dbReference type="ARBA" id="ARBA00022989"/>
    </source>
</evidence>
<dbReference type="InterPro" id="IPR000014">
    <property type="entry name" value="PAS"/>
</dbReference>
<keyword evidence="7" id="KW-0418">Kinase</keyword>
<dbReference type="RefSeq" id="WP_005881528.1">
    <property type="nucleotide sequence ID" value="NZ_CP019430.1"/>
</dbReference>
<dbReference type="FunFam" id="3.30.70.270:FF:000001">
    <property type="entry name" value="Diguanylate cyclase domain protein"/>
    <property type="match status" value="1"/>
</dbReference>
<evidence type="ECO:0000256" key="2">
    <source>
        <dbReference type="ARBA" id="ARBA00022475"/>
    </source>
</evidence>
<dbReference type="PROSITE" id="PS50112">
    <property type="entry name" value="PAS"/>
    <property type="match status" value="1"/>
</dbReference>
<dbReference type="CDD" id="cd00130">
    <property type="entry name" value="PAS"/>
    <property type="match status" value="1"/>
</dbReference>
<dbReference type="SUPFAM" id="SSF55073">
    <property type="entry name" value="Nucleotide cyclase"/>
    <property type="match status" value="1"/>
</dbReference>
<dbReference type="InterPro" id="IPR029787">
    <property type="entry name" value="Nucleotide_cyclase"/>
</dbReference>
<dbReference type="PANTHER" id="PTHR46663">
    <property type="entry name" value="DIGUANYLATE CYCLASE DGCT-RELATED"/>
    <property type="match status" value="1"/>
</dbReference>
<feature type="transmembrane region" description="Helical" evidence="12">
    <location>
        <begin position="12"/>
        <end position="29"/>
    </location>
</feature>
<dbReference type="GO" id="GO:0016301">
    <property type="term" value="F:kinase activity"/>
    <property type="evidence" value="ECO:0007669"/>
    <property type="project" value="UniProtKB-KW"/>
</dbReference>
<dbReference type="GO" id="GO:0000160">
    <property type="term" value="P:phosphorelay signal transduction system"/>
    <property type="evidence" value="ECO:0007669"/>
    <property type="project" value="UniProtKB-KW"/>
</dbReference>
<name>C3XB30_OXAFO</name>
<dbReference type="GO" id="GO:0005524">
    <property type="term" value="F:ATP binding"/>
    <property type="evidence" value="ECO:0007669"/>
    <property type="project" value="UniProtKB-KW"/>
</dbReference>
<keyword evidence="16" id="KW-1185">Reference proteome</keyword>
<dbReference type="Pfam" id="PF02743">
    <property type="entry name" value="dCache_1"/>
    <property type="match status" value="1"/>
</dbReference>
<evidence type="ECO:0000256" key="6">
    <source>
        <dbReference type="ARBA" id="ARBA00022741"/>
    </source>
</evidence>
<dbReference type="GeneID" id="77134577"/>
<dbReference type="SUPFAM" id="SSF55785">
    <property type="entry name" value="PYP-like sensor domain (PAS domain)"/>
    <property type="match status" value="1"/>
</dbReference>
<dbReference type="PANTHER" id="PTHR46663:SF2">
    <property type="entry name" value="GGDEF DOMAIN-CONTAINING PROTEIN"/>
    <property type="match status" value="1"/>
</dbReference>
<dbReference type="Gene3D" id="3.30.70.270">
    <property type="match status" value="1"/>
</dbReference>
<dbReference type="InterPro" id="IPR035965">
    <property type="entry name" value="PAS-like_dom_sf"/>
</dbReference>
<keyword evidence="9 12" id="KW-1133">Transmembrane helix</keyword>
<gene>
    <name evidence="15" type="ORF">OFBG_01434</name>
</gene>
<dbReference type="PROSITE" id="PS50887">
    <property type="entry name" value="GGDEF"/>
    <property type="match status" value="1"/>
</dbReference>
<dbReference type="NCBIfam" id="TIGR00254">
    <property type="entry name" value="GGDEF"/>
    <property type="match status" value="1"/>
</dbReference>
<keyword evidence="6" id="KW-0547">Nucleotide-binding</keyword>
<keyword evidence="2" id="KW-1003">Cell membrane</keyword>
<keyword evidence="3" id="KW-0597">Phosphoprotein</keyword>
<dbReference type="Pfam" id="PF00990">
    <property type="entry name" value="GGDEF"/>
    <property type="match status" value="1"/>
</dbReference>
<dbReference type="SMART" id="SM00267">
    <property type="entry name" value="GGDEF"/>
    <property type="match status" value="1"/>
</dbReference>
<evidence type="ECO:0000256" key="7">
    <source>
        <dbReference type="ARBA" id="ARBA00022777"/>
    </source>
</evidence>
<keyword evidence="8" id="KW-0067">ATP-binding</keyword>
<evidence type="ECO:0000259" key="14">
    <source>
        <dbReference type="PROSITE" id="PS50887"/>
    </source>
</evidence>
<dbReference type="InterPro" id="IPR043128">
    <property type="entry name" value="Rev_trsase/Diguanyl_cyclase"/>
</dbReference>
<protein>
    <submittedName>
        <fullName evidence="15">Diguanylate cyclase (GGDEF) domain protein</fullName>
    </submittedName>
</protein>
<evidence type="ECO:0000259" key="13">
    <source>
        <dbReference type="PROSITE" id="PS50112"/>
    </source>
</evidence>
<keyword evidence="4" id="KW-0808">Transferase</keyword>
<evidence type="ECO:0000256" key="12">
    <source>
        <dbReference type="SAM" id="Phobius"/>
    </source>
</evidence>
<evidence type="ECO:0000256" key="1">
    <source>
        <dbReference type="ARBA" id="ARBA00004651"/>
    </source>
</evidence>
<evidence type="ECO:0000313" key="16">
    <source>
        <dbReference type="Proteomes" id="UP000005089"/>
    </source>
</evidence>
<dbReference type="InterPro" id="IPR013655">
    <property type="entry name" value="PAS_fold_3"/>
</dbReference>
<dbReference type="InterPro" id="IPR000160">
    <property type="entry name" value="GGDEF_dom"/>
</dbReference>